<reference evidence="16 17" key="1">
    <citation type="submission" date="2017-05" db="EMBL/GenBank/DDBJ databases">
        <title>Genome of assembly of the Bengalese finch, Lonchura striata domestica.</title>
        <authorList>
            <person name="Colquitt B.M."/>
            <person name="Brainard M.S."/>
        </authorList>
    </citation>
    <scope>NUCLEOTIDE SEQUENCE [LARGE SCALE GENOMIC DNA]</scope>
    <source>
        <strain evidence="16">White83orange57</strain>
    </source>
</reference>
<feature type="domain" description="EGF-like" evidence="14">
    <location>
        <begin position="56"/>
        <end position="91"/>
    </location>
</feature>
<dbReference type="Proteomes" id="UP000197619">
    <property type="component" value="Unassembled WGS sequence"/>
</dbReference>
<feature type="disulfide bond" evidence="12">
    <location>
        <begin position="903"/>
        <end position="912"/>
    </location>
</feature>
<evidence type="ECO:0000313" key="16">
    <source>
        <dbReference type="EMBL" id="OWK60550.1"/>
    </source>
</evidence>
<comment type="caution">
    <text evidence="12">Lacks conserved residue(s) required for the propagation of feature annotation.</text>
</comment>
<dbReference type="FunFam" id="2.170.300.10:FF:000041">
    <property type="entry name" value="Tyrosine protein kinase receptor tie-1, putative"/>
    <property type="match status" value="1"/>
</dbReference>
<feature type="domain" description="EMI" evidence="15">
    <location>
        <begin position="1"/>
        <end position="57"/>
    </location>
</feature>
<dbReference type="InterPro" id="IPR013032">
    <property type="entry name" value="EGF-like_CS"/>
</dbReference>
<keyword evidence="5" id="KW-0732">Signal</keyword>
<dbReference type="InterPro" id="IPR026823">
    <property type="entry name" value="cEGF"/>
</dbReference>
<accession>A0A218V4A5</accession>
<dbReference type="PROSITE" id="PS00010">
    <property type="entry name" value="ASX_HYDROXYL"/>
    <property type="match status" value="3"/>
</dbReference>
<feature type="domain" description="EGF-like" evidence="14">
    <location>
        <begin position="1254"/>
        <end position="1284"/>
    </location>
</feature>
<protein>
    <submittedName>
        <fullName evidence="16">Multiple epidermal growth factor-like domains protein 6</fullName>
    </submittedName>
</protein>
<keyword evidence="11" id="KW-0325">Glycoprotein</keyword>
<keyword evidence="7" id="KW-1133">Transmembrane helix</keyword>
<keyword evidence="8" id="KW-0472">Membrane</keyword>
<comment type="caution">
    <text evidence="16">The sequence shown here is derived from an EMBL/GenBank/DDBJ whole genome shotgun (WGS) entry which is preliminary data.</text>
</comment>
<feature type="domain" description="EGF-like" evidence="14">
    <location>
        <begin position="882"/>
        <end position="913"/>
    </location>
</feature>
<evidence type="ECO:0000256" key="6">
    <source>
        <dbReference type="ARBA" id="ARBA00022737"/>
    </source>
</evidence>
<keyword evidence="3" id="KW-0254">Endocytosis</keyword>
<dbReference type="GO" id="GO:0006897">
    <property type="term" value="P:endocytosis"/>
    <property type="evidence" value="ECO:0007669"/>
    <property type="project" value="UniProtKB-KW"/>
</dbReference>
<evidence type="ECO:0000256" key="8">
    <source>
        <dbReference type="ARBA" id="ARBA00023136"/>
    </source>
</evidence>
<dbReference type="InterPro" id="IPR000742">
    <property type="entry name" value="EGF"/>
</dbReference>
<evidence type="ECO:0000256" key="10">
    <source>
        <dbReference type="ARBA" id="ARBA00023170"/>
    </source>
</evidence>
<dbReference type="GO" id="GO:0005509">
    <property type="term" value="F:calcium ion binding"/>
    <property type="evidence" value="ECO:0007669"/>
    <property type="project" value="InterPro"/>
</dbReference>
<name>A0A218V4A5_9PASE</name>
<sequence length="1411" mass="152046">MVKMWKQGCTKRRWCVSYERRSGYYTVYKQVYRMEQQTVYKCCPGWAQQDDEPGCLHLLCTAGTCFNGGKCSEEGPQVCQCPAGFQGPRCQYDVNECSTGNGGCHDRCCNTIGSYHCKCPAGQRLGEDGKSCAATLANCHILPREAADGPTYKPPECSSELSPHKERSSGGQLRNEQWWQGQALGATSHHENLGLCVQSFLTVSLPSADVDECEVLNGGCQQGCANTPGSFQCQCQPGFRLHADGRTCLAVNSCSINNGGCEQDCVQLSEDHYKCQCQPGYQLKTDAKSCEADTWKCSHVHVDQHYFSFQHPAEGVFSVLADVDECAEGRARCAHRCVNTPGSFSCACSPGFELGADGRRCYRIEMEIVDSCRDGNGGCEHGCEHTAAGPRCSCRRGHRLAGDAKACPDVDECETGESCCSQFCINYAGGYECACKAGFQLSADGCACDDVDECRLDNGNCDHFCVNSLGSYECACKEGYRLGDSRWACVGWGADGCVCPALGEEEADAEEAAGLAGAPGLQFRGPPQLLRFALGALAEDGDPRGELTLVHRVVCLGDTFGQDCSLSCEDCLHGGRCNSERSGCVCPPGWAGVICNESEYRGWEGTLQLGDGGTSFIILFIISITFSEQLIFHIGNAIFQNSVANSCILQQCAISASSCIIPELMLPFLVAAACPRWAFGAGCSEECQCVKEHTLECSPRNGSCTCQPGYHGKKCHKGTTPSWLPRICFFLCPTNFSFFHPSAFSGCCYSYIRILGMILWGFNPARVAGTLKLSLKLVAVIPPIVFKMLLTMTLGFFVQLVSLAALGWAAGRGAAVEEPRVIRGQGSVFAQLGRLVLPVSKVCEVLDQAEIYNCPETENGTGYTSCAFSPDCPDGQWGPDCQNSCEPCANGGQCNRETGACDCPPGYIGPSCSATCPDGHYGQGCLWLCSCGSSAQCHHVTGECSCPPGWTGHDCKHRKSGHPEPLGIAPCSSGRWGRGCANSCACRGCDPATGACSCQPGLTGRHCQLRKSTWLSTSHHLEMLVVAQLLSVDEWSEHTTEAEQSHLPMPQSFTFYIPTLLHFLMEGFPLAACPRGWYGANCQQRCLCHGQATCDPASGQCQCPQGWTGTACELAWLPISLPHPVSECGDGQFGEGCEQNCSCHHGVCDQPSGKCLCHAGWTGDRCDVDFGCVKNENCHWILWVFNKSCVPSACPESRYGKDCAQLCACGKGQCDPRTGECSCAPGHTGPACQQGNQAGLRSPRQWGQYGPNCHLRCTCQNGGICDHVDGNCTCGLGWTGKSCEEAECLPGKYGAGCSLDCPCQHDGTCDRFTGCCSCPEGFYGHSCEHGKRRHSGSLSRTSVKVCPALDLLSLEAGWSPQRVQGGQVRPRLLPAVPVRRQIPLRSPQRELRLPRLRDGPDLQRSYIIFQY</sequence>
<organism evidence="16 17">
    <name type="scientific">Lonchura striata</name>
    <name type="common">white-rumped munia</name>
    <dbReference type="NCBI Taxonomy" id="40157"/>
    <lineage>
        <taxon>Eukaryota</taxon>
        <taxon>Metazoa</taxon>
        <taxon>Chordata</taxon>
        <taxon>Craniata</taxon>
        <taxon>Vertebrata</taxon>
        <taxon>Euteleostomi</taxon>
        <taxon>Archelosauria</taxon>
        <taxon>Archosauria</taxon>
        <taxon>Dinosauria</taxon>
        <taxon>Saurischia</taxon>
        <taxon>Theropoda</taxon>
        <taxon>Coelurosauria</taxon>
        <taxon>Aves</taxon>
        <taxon>Neognathae</taxon>
        <taxon>Neoaves</taxon>
        <taxon>Telluraves</taxon>
        <taxon>Australaves</taxon>
        <taxon>Passeriformes</taxon>
        <taxon>Passeroidea</taxon>
        <taxon>Estrildidae</taxon>
        <taxon>Estrildinae</taxon>
        <taxon>Lonchura</taxon>
    </lineage>
</organism>
<dbReference type="PROSITE" id="PS51041">
    <property type="entry name" value="EMI"/>
    <property type="match status" value="1"/>
</dbReference>
<evidence type="ECO:0000256" key="12">
    <source>
        <dbReference type="PROSITE-ProRule" id="PRU00076"/>
    </source>
</evidence>
<evidence type="ECO:0000256" key="5">
    <source>
        <dbReference type="ARBA" id="ARBA00022729"/>
    </source>
</evidence>
<evidence type="ECO:0000256" key="11">
    <source>
        <dbReference type="ARBA" id="ARBA00023180"/>
    </source>
</evidence>
<feature type="domain" description="EGF-like" evidence="14">
    <location>
        <begin position="209"/>
        <end position="249"/>
    </location>
</feature>
<evidence type="ECO:0000313" key="17">
    <source>
        <dbReference type="Proteomes" id="UP000197619"/>
    </source>
</evidence>
<proteinExistence type="predicted"/>
<evidence type="ECO:0000256" key="2">
    <source>
        <dbReference type="ARBA" id="ARBA00022536"/>
    </source>
</evidence>
<dbReference type="Pfam" id="PF07645">
    <property type="entry name" value="EGF_CA"/>
    <property type="match status" value="2"/>
</dbReference>
<feature type="region of interest" description="Disordered" evidence="13">
    <location>
        <begin position="150"/>
        <end position="170"/>
    </location>
</feature>
<dbReference type="Pfam" id="PF12662">
    <property type="entry name" value="cEGF"/>
    <property type="match status" value="1"/>
</dbReference>
<keyword evidence="4" id="KW-0812">Transmembrane</keyword>
<keyword evidence="2 12" id="KW-0245">EGF-like domain</keyword>
<evidence type="ECO:0000259" key="15">
    <source>
        <dbReference type="PROSITE" id="PS51041"/>
    </source>
</evidence>
<dbReference type="InterPro" id="IPR000152">
    <property type="entry name" value="EGF-type_Asp/Asn_hydroxyl_site"/>
</dbReference>
<dbReference type="InterPro" id="IPR018097">
    <property type="entry name" value="EGF_Ca-bd_CS"/>
</dbReference>
<feature type="disulfide bond" evidence="12">
    <location>
        <begin position="1274"/>
        <end position="1283"/>
    </location>
</feature>
<dbReference type="FunFam" id="2.10.25.10:FF:001129">
    <property type="entry name" value="Predicted protein"/>
    <property type="match status" value="1"/>
</dbReference>
<dbReference type="PANTHER" id="PTHR24035">
    <property type="entry name" value="MULTIPLE EPIDERMAL GROWTH FACTOR-LIKE DOMAINS PROTEIN"/>
    <property type="match status" value="1"/>
</dbReference>
<keyword evidence="17" id="KW-1185">Reference proteome</keyword>
<keyword evidence="10" id="KW-0675">Receptor</keyword>
<comment type="subcellular location">
    <subcellularLocation>
        <location evidence="1">Membrane</location>
        <topology evidence="1">Single-pass type I membrane protein</topology>
    </subcellularLocation>
</comment>
<dbReference type="Pfam" id="PF14670">
    <property type="entry name" value="FXa_inhibition"/>
    <property type="match status" value="3"/>
</dbReference>
<dbReference type="InterPro" id="IPR049883">
    <property type="entry name" value="NOTCH1_EGF-like"/>
</dbReference>
<dbReference type="CDD" id="cd00054">
    <property type="entry name" value="EGF_CA"/>
    <property type="match status" value="1"/>
</dbReference>
<dbReference type="SMART" id="SM00181">
    <property type="entry name" value="EGF"/>
    <property type="match status" value="18"/>
</dbReference>
<dbReference type="PROSITE" id="PS01187">
    <property type="entry name" value="EGF_CA"/>
    <property type="match status" value="2"/>
</dbReference>
<evidence type="ECO:0000256" key="4">
    <source>
        <dbReference type="ARBA" id="ARBA00022692"/>
    </source>
</evidence>
<dbReference type="InterPro" id="IPR002049">
    <property type="entry name" value="LE_dom"/>
</dbReference>
<evidence type="ECO:0000256" key="7">
    <source>
        <dbReference type="ARBA" id="ARBA00022989"/>
    </source>
</evidence>
<dbReference type="InterPro" id="IPR011489">
    <property type="entry name" value="EMI_domain"/>
</dbReference>
<feature type="domain" description="EGF-like" evidence="14">
    <location>
        <begin position="1078"/>
        <end position="1113"/>
    </location>
</feature>
<feature type="disulfide bond" evidence="12">
    <location>
        <begin position="1103"/>
        <end position="1112"/>
    </location>
</feature>
<dbReference type="InterPro" id="IPR001881">
    <property type="entry name" value="EGF-like_Ca-bd_dom"/>
</dbReference>
<keyword evidence="6" id="KW-0677">Repeat</keyword>
<dbReference type="Pfam" id="PF07974">
    <property type="entry name" value="EGF_2"/>
    <property type="match status" value="1"/>
</dbReference>
<dbReference type="PROSITE" id="PS01186">
    <property type="entry name" value="EGF_2"/>
    <property type="match status" value="10"/>
</dbReference>
<dbReference type="GO" id="GO:0016020">
    <property type="term" value="C:membrane"/>
    <property type="evidence" value="ECO:0007669"/>
    <property type="project" value="UniProtKB-SubCell"/>
</dbReference>
<feature type="disulfide bond" evidence="12">
    <location>
        <begin position="81"/>
        <end position="90"/>
    </location>
</feature>
<dbReference type="SMART" id="SM00179">
    <property type="entry name" value="EGF_CA"/>
    <property type="match status" value="7"/>
</dbReference>
<feature type="domain" description="EGF-like" evidence="14">
    <location>
        <begin position="322"/>
        <end position="362"/>
    </location>
</feature>
<dbReference type="PROSITE" id="PS50026">
    <property type="entry name" value="EGF_3"/>
    <property type="match status" value="6"/>
</dbReference>
<dbReference type="EMBL" id="MUZQ01000058">
    <property type="protein sequence ID" value="OWK60550.1"/>
    <property type="molecule type" value="Genomic_DNA"/>
</dbReference>
<evidence type="ECO:0000259" key="14">
    <source>
        <dbReference type="PROSITE" id="PS50026"/>
    </source>
</evidence>
<evidence type="ECO:0000256" key="13">
    <source>
        <dbReference type="SAM" id="MobiDB-lite"/>
    </source>
</evidence>
<dbReference type="InterPro" id="IPR013111">
    <property type="entry name" value="EGF_extracell"/>
</dbReference>
<dbReference type="PANTHER" id="PTHR24035:SF138">
    <property type="entry name" value="MULTIPLE EPIDERMAL GROWTH FACTOR-LIKE DOMAINS PROTEIN 6"/>
    <property type="match status" value="1"/>
</dbReference>
<dbReference type="FunFam" id="2.10.25.10:FF:000009">
    <property type="entry name" value="Low-density lipoprotein receptor isoform 1"/>
    <property type="match status" value="1"/>
</dbReference>
<dbReference type="Gene3D" id="2.10.25.10">
    <property type="entry name" value="Laminin"/>
    <property type="match status" value="8"/>
</dbReference>
<dbReference type="PRINTS" id="PR00011">
    <property type="entry name" value="EGFLAMININ"/>
</dbReference>
<keyword evidence="9 12" id="KW-1015">Disulfide bond</keyword>
<dbReference type="FunFam" id="2.10.25.10:FF:000010">
    <property type="entry name" value="Pro-epidermal growth factor"/>
    <property type="match status" value="2"/>
</dbReference>
<dbReference type="SUPFAM" id="SSF57184">
    <property type="entry name" value="Growth factor receptor domain"/>
    <property type="match status" value="2"/>
</dbReference>
<dbReference type="SUPFAM" id="SSF57196">
    <property type="entry name" value="EGF/Laminin"/>
    <property type="match status" value="2"/>
</dbReference>
<dbReference type="InterPro" id="IPR009030">
    <property type="entry name" value="Growth_fac_rcpt_cys_sf"/>
</dbReference>
<dbReference type="PROSITE" id="PS00022">
    <property type="entry name" value="EGF_1"/>
    <property type="match status" value="8"/>
</dbReference>
<dbReference type="InterPro" id="IPR052108">
    <property type="entry name" value="MEGF/SIB"/>
</dbReference>
<evidence type="ECO:0000256" key="1">
    <source>
        <dbReference type="ARBA" id="ARBA00004479"/>
    </source>
</evidence>
<gene>
    <name evidence="16" type="primary">MEGF6</name>
    <name evidence="16" type="ORF">RLOC_00011854</name>
</gene>
<dbReference type="Gene3D" id="2.170.300.10">
    <property type="entry name" value="Tie2 ligand-binding domain superfamily"/>
    <property type="match status" value="6"/>
</dbReference>
<evidence type="ECO:0000256" key="3">
    <source>
        <dbReference type="ARBA" id="ARBA00022583"/>
    </source>
</evidence>
<dbReference type="Pfam" id="PF12661">
    <property type="entry name" value="hEGF"/>
    <property type="match status" value="3"/>
</dbReference>
<evidence type="ECO:0000256" key="9">
    <source>
        <dbReference type="ARBA" id="ARBA00023157"/>
    </source>
</evidence>
<dbReference type="SMART" id="SM00180">
    <property type="entry name" value="EGF_Lam"/>
    <property type="match status" value="8"/>
</dbReference>